<dbReference type="SUPFAM" id="SSF47473">
    <property type="entry name" value="EF-hand"/>
    <property type="match status" value="1"/>
</dbReference>
<name>A0A7M5X8G0_9CNID</name>
<dbReference type="PANTHER" id="PTHR23048">
    <property type="entry name" value="MYOSIN LIGHT CHAIN 1, 3"/>
    <property type="match status" value="1"/>
</dbReference>
<feature type="compositionally biased region" description="Basic and acidic residues" evidence="6">
    <location>
        <begin position="39"/>
        <end position="79"/>
    </location>
</feature>
<keyword evidence="2" id="KW-0677">Repeat</keyword>
<proteinExistence type="inferred from homology"/>
<evidence type="ECO:0000259" key="7">
    <source>
        <dbReference type="PROSITE" id="PS50222"/>
    </source>
</evidence>
<evidence type="ECO:0000256" key="5">
    <source>
        <dbReference type="ARBA" id="ARBA00023262"/>
    </source>
</evidence>
<dbReference type="InterPro" id="IPR018247">
    <property type="entry name" value="EF_Hand_1_Ca_BS"/>
</dbReference>
<feature type="domain" description="EF-hand" evidence="7">
    <location>
        <begin position="191"/>
        <end position="226"/>
    </location>
</feature>
<dbReference type="InterPro" id="IPR002048">
    <property type="entry name" value="EF_hand_dom"/>
</dbReference>
<keyword evidence="5" id="KW-0599">Photoprotein</keyword>
<sequence length="308" mass="35702">MSTSARNIVTTDMKTIRDYREVHDTEEFNAFIEMNEKKMAEREANNRRGDAGFENERSTNKKIETKKEQRITEAKEKAKEHKKKQEKILAPPTPPPQEEEEVIEEVKPMIDEEEWKRRVMEDIVESFHAIDLNGDGKISVHELMSAMNAAGEDVSAEDIEDIFDVIDLDGDGEISFEEFKDAMYEKMSQQTVDEDLIGAFEIFDDDGDGYISPTEIQLMFKKLGELISTDEAVEMMKDCDINKDGLIDFEEFKAFYLKIFENQPTLAEMMMQEQERIEKEEIDKAEWDKLNAQFPASGHPESSIFDYK</sequence>
<dbReference type="Pfam" id="PF13499">
    <property type="entry name" value="EF-hand_7"/>
    <property type="match status" value="2"/>
</dbReference>
<dbReference type="GeneID" id="136798754"/>
<feature type="domain" description="EF-hand" evidence="7">
    <location>
        <begin position="154"/>
        <end position="189"/>
    </location>
</feature>
<dbReference type="GO" id="GO:0005509">
    <property type="term" value="F:calcium ion binding"/>
    <property type="evidence" value="ECO:0007669"/>
    <property type="project" value="InterPro"/>
</dbReference>
<evidence type="ECO:0000256" key="2">
    <source>
        <dbReference type="ARBA" id="ARBA00022737"/>
    </source>
</evidence>
<evidence type="ECO:0000313" key="8">
    <source>
        <dbReference type="EnsemblMetazoa" id="CLYHEMP019125.1"/>
    </source>
</evidence>
<evidence type="ECO:0000256" key="1">
    <source>
        <dbReference type="ARBA" id="ARBA00007828"/>
    </source>
</evidence>
<dbReference type="AlphaFoldDB" id="A0A7M5X8G0"/>
<dbReference type="RefSeq" id="XP_066911523.1">
    <property type="nucleotide sequence ID" value="XM_067055422.1"/>
</dbReference>
<dbReference type="CDD" id="cd00051">
    <property type="entry name" value="EFh"/>
    <property type="match status" value="2"/>
</dbReference>
<dbReference type="GO" id="GO:0008218">
    <property type="term" value="P:bioluminescence"/>
    <property type="evidence" value="ECO:0007669"/>
    <property type="project" value="UniProtKB-KW"/>
</dbReference>
<feature type="domain" description="EF-hand" evidence="7">
    <location>
        <begin position="118"/>
        <end position="153"/>
    </location>
</feature>
<dbReference type="EnsemblMetazoa" id="CLYHEMT019125.1">
    <property type="protein sequence ID" value="CLYHEMP019125.1"/>
    <property type="gene ID" value="CLYHEMG019125"/>
</dbReference>
<keyword evidence="9" id="KW-1185">Reference proteome</keyword>
<dbReference type="SMART" id="SM00054">
    <property type="entry name" value="EFh"/>
    <property type="match status" value="4"/>
</dbReference>
<organism evidence="8 9">
    <name type="scientific">Clytia hemisphaerica</name>
    <dbReference type="NCBI Taxonomy" id="252671"/>
    <lineage>
        <taxon>Eukaryota</taxon>
        <taxon>Metazoa</taxon>
        <taxon>Cnidaria</taxon>
        <taxon>Hydrozoa</taxon>
        <taxon>Hydroidolina</taxon>
        <taxon>Leptothecata</taxon>
        <taxon>Obeliida</taxon>
        <taxon>Clytiidae</taxon>
        <taxon>Clytia</taxon>
    </lineage>
</organism>
<evidence type="ECO:0000256" key="3">
    <source>
        <dbReference type="ARBA" id="ARBA00022837"/>
    </source>
</evidence>
<feature type="region of interest" description="Disordered" evidence="6">
    <location>
        <begin position="39"/>
        <end position="102"/>
    </location>
</feature>
<feature type="domain" description="EF-hand" evidence="7">
    <location>
        <begin position="227"/>
        <end position="262"/>
    </location>
</feature>
<dbReference type="InterPro" id="IPR011992">
    <property type="entry name" value="EF-hand-dom_pair"/>
</dbReference>
<accession>A0A7M5X8G0</accession>
<keyword evidence="4" id="KW-0455">Luminescence</keyword>
<dbReference type="Proteomes" id="UP000594262">
    <property type="component" value="Unplaced"/>
</dbReference>
<keyword evidence="3" id="KW-0106">Calcium</keyword>
<dbReference type="GO" id="GO:0016460">
    <property type="term" value="C:myosin II complex"/>
    <property type="evidence" value="ECO:0007669"/>
    <property type="project" value="TreeGrafter"/>
</dbReference>
<comment type="similarity">
    <text evidence="1">Belongs to the aequorin family.</text>
</comment>
<dbReference type="PROSITE" id="PS50222">
    <property type="entry name" value="EF_HAND_2"/>
    <property type="match status" value="4"/>
</dbReference>
<dbReference type="OrthoDB" id="26525at2759"/>
<dbReference type="RefSeq" id="XP_066911522.1">
    <property type="nucleotide sequence ID" value="XM_067055421.1"/>
</dbReference>
<evidence type="ECO:0000256" key="4">
    <source>
        <dbReference type="ARBA" id="ARBA00023223"/>
    </source>
</evidence>
<evidence type="ECO:0000313" key="9">
    <source>
        <dbReference type="Proteomes" id="UP000594262"/>
    </source>
</evidence>
<evidence type="ECO:0000256" key="6">
    <source>
        <dbReference type="SAM" id="MobiDB-lite"/>
    </source>
</evidence>
<dbReference type="Gene3D" id="1.10.238.10">
    <property type="entry name" value="EF-hand"/>
    <property type="match status" value="2"/>
</dbReference>
<dbReference type="PROSITE" id="PS00018">
    <property type="entry name" value="EF_HAND_1"/>
    <property type="match status" value="4"/>
</dbReference>
<protein>
    <recommendedName>
        <fullName evidence="7">EF-hand domain-containing protein</fullName>
    </recommendedName>
</protein>
<reference evidence="8" key="1">
    <citation type="submission" date="2021-01" db="UniProtKB">
        <authorList>
            <consortium name="EnsemblMetazoa"/>
        </authorList>
    </citation>
    <scope>IDENTIFICATION</scope>
</reference>
<dbReference type="FunFam" id="1.10.238.10:FF:000001">
    <property type="entry name" value="Calmodulin 1"/>
    <property type="match status" value="1"/>
</dbReference>
<dbReference type="InterPro" id="IPR050230">
    <property type="entry name" value="CALM/Myosin/TropC-like"/>
</dbReference>
<dbReference type="PANTHER" id="PTHR23048:SF0">
    <property type="entry name" value="CALMODULIN LIKE 3"/>
    <property type="match status" value="1"/>
</dbReference>